<reference evidence="1 2" key="1">
    <citation type="journal article" date="2009" name="Stand. Genomic Sci.">
        <title>Complete genome sequence of Actinosynnema mirum type strain (101).</title>
        <authorList>
            <person name="Land M."/>
            <person name="Lapidus A."/>
            <person name="Mayilraj S."/>
            <person name="Chen F."/>
            <person name="Copeland A."/>
            <person name="Del Rio T.G."/>
            <person name="Nolan M."/>
            <person name="Lucas S."/>
            <person name="Tice H."/>
            <person name="Cheng J.F."/>
            <person name="Chertkov O."/>
            <person name="Bruce D."/>
            <person name="Goodwin L."/>
            <person name="Pitluck S."/>
            <person name="Rohde M."/>
            <person name="Goker M."/>
            <person name="Pati A."/>
            <person name="Ivanova N."/>
            <person name="Mavromatis K."/>
            <person name="Chen A."/>
            <person name="Palaniappan K."/>
            <person name="Hauser L."/>
            <person name="Chang Y.J."/>
            <person name="Jeffries C.C."/>
            <person name="Brettin T."/>
            <person name="Detter J.C."/>
            <person name="Han C."/>
            <person name="Chain P."/>
            <person name="Tindall B.J."/>
            <person name="Bristow J."/>
            <person name="Eisen J.A."/>
            <person name="Markowitz V."/>
            <person name="Hugenholtz P."/>
            <person name="Kyrpides N.C."/>
            <person name="Klenk H.P."/>
        </authorList>
    </citation>
    <scope>NUCLEOTIDE SEQUENCE [LARGE SCALE GENOMIC DNA]</scope>
    <source>
        <strain evidence="2">ATCC 29888 / DSM 43827 / JCM 3225 / NBRC 14064 / NCIMB 13271 / NRRL B-12336 / IMRU 3971 / 101</strain>
    </source>
</reference>
<dbReference type="HOGENOM" id="CLU_2056326_0_0_11"/>
<protein>
    <submittedName>
        <fullName evidence="1">Uncharacterized protein</fullName>
    </submittedName>
</protein>
<gene>
    <name evidence="1" type="ordered locus">Amir_5045</name>
</gene>
<dbReference type="OrthoDB" id="9963433at2"/>
<dbReference type="KEGG" id="ami:Amir_5045"/>
<sequence>MEPRAVVDRLFERIAAGRFDTTITVQDRERDDRWVQLRGNSINLPHPSTTPPAELLGPLDLFGDLPWEVESWEPDGYATIDWGPVGANGEAAALTTALERLLRHLGLPADSERWEVAEG</sequence>
<accession>C6WS47</accession>
<keyword evidence="2" id="KW-1185">Reference proteome</keyword>
<name>C6WS47_ACTMD</name>
<dbReference type="RefSeq" id="WP_015803754.1">
    <property type="nucleotide sequence ID" value="NC_013093.1"/>
</dbReference>
<organism evidence="1 2">
    <name type="scientific">Actinosynnema mirum (strain ATCC 29888 / DSM 43827 / JCM 3225 / NBRC 14064 / NCIMB 13271 / NRRL B-12336 / IMRU 3971 / 101)</name>
    <dbReference type="NCBI Taxonomy" id="446462"/>
    <lineage>
        <taxon>Bacteria</taxon>
        <taxon>Bacillati</taxon>
        <taxon>Actinomycetota</taxon>
        <taxon>Actinomycetes</taxon>
        <taxon>Pseudonocardiales</taxon>
        <taxon>Pseudonocardiaceae</taxon>
        <taxon>Actinosynnema</taxon>
    </lineage>
</organism>
<proteinExistence type="predicted"/>
<dbReference type="Proteomes" id="UP000002213">
    <property type="component" value="Chromosome"/>
</dbReference>
<dbReference type="AlphaFoldDB" id="C6WS47"/>
<dbReference type="EMBL" id="CP001630">
    <property type="protein sequence ID" value="ACU38867.1"/>
    <property type="molecule type" value="Genomic_DNA"/>
</dbReference>
<evidence type="ECO:0000313" key="1">
    <source>
        <dbReference type="EMBL" id="ACU38867.1"/>
    </source>
</evidence>
<evidence type="ECO:0000313" key="2">
    <source>
        <dbReference type="Proteomes" id="UP000002213"/>
    </source>
</evidence>